<accession>A0A7Z9E0H4</accession>
<dbReference type="Proteomes" id="UP000182190">
    <property type="component" value="Unassembled WGS sequence"/>
</dbReference>
<evidence type="ECO:0000313" key="1">
    <source>
        <dbReference type="EMBL" id="VXD21376.1"/>
    </source>
</evidence>
<organism evidence="1 2">
    <name type="scientific">Planktothrix paucivesiculata PCC 9631</name>
    <dbReference type="NCBI Taxonomy" id="671071"/>
    <lineage>
        <taxon>Bacteria</taxon>
        <taxon>Bacillati</taxon>
        <taxon>Cyanobacteriota</taxon>
        <taxon>Cyanophyceae</taxon>
        <taxon>Oscillatoriophycideae</taxon>
        <taxon>Oscillatoriales</taxon>
        <taxon>Microcoleaceae</taxon>
        <taxon>Planktothrix</taxon>
    </lineage>
</organism>
<comment type="caution">
    <text evidence="1">The sequence shown here is derived from an EMBL/GenBank/DDBJ whole genome shotgun (WGS) entry which is preliminary data.</text>
</comment>
<evidence type="ECO:0000313" key="2">
    <source>
        <dbReference type="Proteomes" id="UP000182190"/>
    </source>
</evidence>
<name>A0A7Z9E0H4_9CYAN</name>
<reference evidence="1" key="1">
    <citation type="submission" date="2019-10" db="EMBL/GenBank/DDBJ databases">
        <authorList>
            <consortium name="Genoscope - CEA"/>
            <person name="William W."/>
        </authorList>
    </citation>
    <scope>NUCLEOTIDE SEQUENCE [LARGE SCALE GENOMIC DNA]</scope>
    <source>
        <strain evidence="1">BBR_PRJEB10994</strain>
    </source>
</reference>
<protein>
    <submittedName>
        <fullName evidence="1">Uncharacterized protein</fullName>
    </submittedName>
</protein>
<dbReference type="EMBL" id="CZCS02000197">
    <property type="protein sequence ID" value="VXD21376.1"/>
    <property type="molecule type" value="Genomic_DNA"/>
</dbReference>
<proteinExistence type="predicted"/>
<gene>
    <name evidence="1" type="ORF">PL9631_560068</name>
</gene>
<keyword evidence="2" id="KW-1185">Reference proteome</keyword>
<dbReference type="AlphaFoldDB" id="A0A7Z9E0H4"/>
<sequence length="40" mass="4719">MNKSIKKLLKLSNFGLTREQWIADFDCPSGKFIIEEIEKF</sequence>